<keyword evidence="2" id="KW-1185">Reference proteome</keyword>
<comment type="caution">
    <text evidence="1">The sequence shown here is derived from an EMBL/GenBank/DDBJ whole genome shotgun (WGS) entry which is preliminary data.</text>
</comment>
<sequence>MDQHPWMPRLAKIQAAPARAGSPEPPHPSATFGAAEPTVSRGIRKGPRPPGSSALMQLPLYFLGTLCRSSEHCQTIPQEANTPLAGLIGEVQAKLVSSPRTQAPPGRRISWGG</sequence>
<evidence type="ECO:0000313" key="2">
    <source>
        <dbReference type="Proteomes" id="UP001165960"/>
    </source>
</evidence>
<organism evidence="1 2">
    <name type="scientific">Entomophthora muscae</name>
    <dbReference type="NCBI Taxonomy" id="34485"/>
    <lineage>
        <taxon>Eukaryota</taxon>
        <taxon>Fungi</taxon>
        <taxon>Fungi incertae sedis</taxon>
        <taxon>Zoopagomycota</taxon>
        <taxon>Entomophthoromycotina</taxon>
        <taxon>Entomophthoromycetes</taxon>
        <taxon>Entomophthorales</taxon>
        <taxon>Entomophthoraceae</taxon>
        <taxon>Entomophthora</taxon>
    </lineage>
</organism>
<proteinExistence type="predicted"/>
<protein>
    <submittedName>
        <fullName evidence="1">Uncharacterized protein</fullName>
    </submittedName>
</protein>
<dbReference type="EMBL" id="QTSX02007137">
    <property type="protein sequence ID" value="KAJ9050795.1"/>
    <property type="molecule type" value="Genomic_DNA"/>
</dbReference>
<accession>A0ACC2RL64</accession>
<dbReference type="Proteomes" id="UP001165960">
    <property type="component" value="Unassembled WGS sequence"/>
</dbReference>
<reference evidence="1" key="1">
    <citation type="submission" date="2022-04" db="EMBL/GenBank/DDBJ databases">
        <title>Genome of the entomopathogenic fungus Entomophthora muscae.</title>
        <authorList>
            <person name="Elya C."/>
            <person name="Lovett B.R."/>
            <person name="Lee E."/>
            <person name="Macias A.M."/>
            <person name="Hajek A.E."/>
            <person name="De Bivort B.L."/>
            <person name="Kasson M.T."/>
            <person name="De Fine Licht H.H."/>
            <person name="Stajich J.E."/>
        </authorList>
    </citation>
    <scope>NUCLEOTIDE SEQUENCE</scope>
    <source>
        <strain evidence="1">Berkeley</strain>
    </source>
</reference>
<name>A0ACC2RL64_9FUNG</name>
<evidence type="ECO:0000313" key="1">
    <source>
        <dbReference type="EMBL" id="KAJ9050795.1"/>
    </source>
</evidence>
<gene>
    <name evidence="1" type="ORF">DSO57_1011002</name>
</gene>